<gene>
    <name evidence="1" type="ORF">FA15DRAFT_660159</name>
</gene>
<reference evidence="1 2" key="1">
    <citation type="journal article" date="2019" name="Nat. Ecol. Evol.">
        <title>Megaphylogeny resolves global patterns of mushroom evolution.</title>
        <authorList>
            <person name="Varga T."/>
            <person name="Krizsan K."/>
            <person name="Foldi C."/>
            <person name="Dima B."/>
            <person name="Sanchez-Garcia M."/>
            <person name="Sanchez-Ramirez S."/>
            <person name="Szollosi G.J."/>
            <person name="Szarkandi J.G."/>
            <person name="Papp V."/>
            <person name="Albert L."/>
            <person name="Andreopoulos W."/>
            <person name="Angelini C."/>
            <person name="Antonin V."/>
            <person name="Barry K.W."/>
            <person name="Bougher N.L."/>
            <person name="Buchanan P."/>
            <person name="Buyck B."/>
            <person name="Bense V."/>
            <person name="Catcheside P."/>
            <person name="Chovatia M."/>
            <person name="Cooper J."/>
            <person name="Damon W."/>
            <person name="Desjardin D."/>
            <person name="Finy P."/>
            <person name="Geml J."/>
            <person name="Haridas S."/>
            <person name="Hughes K."/>
            <person name="Justo A."/>
            <person name="Karasinski D."/>
            <person name="Kautmanova I."/>
            <person name="Kiss B."/>
            <person name="Kocsube S."/>
            <person name="Kotiranta H."/>
            <person name="LaButti K.M."/>
            <person name="Lechner B.E."/>
            <person name="Liimatainen K."/>
            <person name="Lipzen A."/>
            <person name="Lukacs Z."/>
            <person name="Mihaltcheva S."/>
            <person name="Morgado L.N."/>
            <person name="Niskanen T."/>
            <person name="Noordeloos M.E."/>
            <person name="Ohm R.A."/>
            <person name="Ortiz-Santana B."/>
            <person name="Ovrebo C."/>
            <person name="Racz N."/>
            <person name="Riley R."/>
            <person name="Savchenko A."/>
            <person name="Shiryaev A."/>
            <person name="Soop K."/>
            <person name="Spirin V."/>
            <person name="Szebenyi C."/>
            <person name="Tomsovsky M."/>
            <person name="Tulloss R.E."/>
            <person name="Uehling J."/>
            <person name="Grigoriev I.V."/>
            <person name="Vagvolgyi C."/>
            <person name="Papp T."/>
            <person name="Martin F.M."/>
            <person name="Miettinen O."/>
            <person name="Hibbett D.S."/>
            <person name="Nagy L.G."/>
        </authorList>
    </citation>
    <scope>NUCLEOTIDE SEQUENCE [LARGE SCALE GENOMIC DNA]</scope>
    <source>
        <strain evidence="1 2">CBS 121175</strain>
    </source>
</reference>
<accession>A0A5C3KG93</accession>
<sequence>MLISEKIINFLKGVDIFLVCKVLAEQLEGALFHRLVISISSEDTQQGFDILESLATVSNHPARTATKELDIQFLSAPFVYPCHEEKLKPVSEEFKGRFKPVVVPALKSLQNIRMLRLNYSFTALDWVYYAVLDCVKPMLSGLNGLEVSQIDSWESWNARLGEVFSILNSPLIPPLTNFAIDCSGRGTNHELFLSLATMANKVLERSRNCLESFTFNVPIADAWSSSEHQSTLDTLLGPSGQLSNLLLTRLSLNDDVVSILRHGPTVPQFASLTHLSCPLTRHHAPNRYAKSDLHQPASDFSFWTALSNTRVRLHSLRNATVSRELFRYLGSYWGALQELGIECPKSWPEGASQQELGAELWNRIIPSHQSSLRLLHVSSDCRGWWEFGYTTHAVFASYPPFPQLCEFKICVQLDDDLISSPKGYVHVNVLLDLVVQPRLYPSLKELLVVYPSYPLYRESWFTLDEELETMKIVAQRFPPTPPELVSSTGTPPNLTVECSKESTARLVPGAMSSEGWQYGRGMTCTVCYSSGVKCVSSPNIEYTQLASINTTATSIHGANIRQGLDVLEFLANAESNLRAANTATKELVIRSISTTEHGPKSAEADGYERRLKKCLVPALQSLGNIKVLRLNYTFTSLDWISAAVFACIKGMIPSLRGLHVSNIILGASYCARHAEVISILSDPQLHGLTSYAIASTGEVTNEDLVSSLTCIAANVLATSRTTLQSFTLDIPAANLRSSSMPPATFQTLLGQKPTTLTHLTLDNDFVSQIRSTTPMLPQLSSLTHLSCPKRCRYRYGATNTHTKGIRNESEFGFWKALANTGVRLRSLKDARATREMLAYLSSYSAELRELQITLYHTQDEEAAQQEMGADLWSHVITLHQPSLCSLHISSDCGGWWLFGPQTQDYFESHSFPLLQELKISVESKFESAVLHMQPDDYVNSLLDQIVQPELFPSLTKLLVAFPPPPNVPNRWCGPAKRIMERGKSKILAQKFRLPVPSRSVVGPDSRVQSPELPHPPTVPAGSIARIPTIIVVDYGTSARYRPCTPTSEGWWKYKYAGIGAVSVGPKFPSGPDVYPKTRFTARLSQSVGVTIVETK</sequence>
<protein>
    <submittedName>
        <fullName evidence="1">Uncharacterized protein</fullName>
    </submittedName>
</protein>
<evidence type="ECO:0000313" key="2">
    <source>
        <dbReference type="Proteomes" id="UP000307440"/>
    </source>
</evidence>
<proteinExistence type="predicted"/>
<dbReference type="STRING" id="230819.A0A5C3KG93"/>
<dbReference type="Proteomes" id="UP000307440">
    <property type="component" value="Unassembled WGS sequence"/>
</dbReference>
<dbReference type="AlphaFoldDB" id="A0A5C3KG93"/>
<evidence type="ECO:0000313" key="1">
    <source>
        <dbReference type="EMBL" id="TFK19111.1"/>
    </source>
</evidence>
<keyword evidence="2" id="KW-1185">Reference proteome</keyword>
<name>A0A5C3KG93_COPMA</name>
<organism evidence="1 2">
    <name type="scientific">Coprinopsis marcescibilis</name>
    <name type="common">Agaric fungus</name>
    <name type="synonym">Psathyrella marcescibilis</name>
    <dbReference type="NCBI Taxonomy" id="230819"/>
    <lineage>
        <taxon>Eukaryota</taxon>
        <taxon>Fungi</taxon>
        <taxon>Dikarya</taxon>
        <taxon>Basidiomycota</taxon>
        <taxon>Agaricomycotina</taxon>
        <taxon>Agaricomycetes</taxon>
        <taxon>Agaricomycetidae</taxon>
        <taxon>Agaricales</taxon>
        <taxon>Agaricineae</taxon>
        <taxon>Psathyrellaceae</taxon>
        <taxon>Coprinopsis</taxon>
    </lineage>
</organism>
<dbReference type="EMBL" id="ML210359">
    <property type="protein sequence ID" value="TFK19111.1"/>
    <property type="molecule type" value="Genomic_DNA"/>
</dbReference>